<feature type="compositionally biased region" description="Basic and acidic residues" evidence="1">
    <location>
        <begin position="379"/>
        <end position="388"/>
    </location>
</feature>
<name>A0A482XK75_LAOST</name>
<keyword evidence="3" id="KW-1185">Reference proteome</keyword>
<feature type="compositionally biased region" description="Basic and acidic residues" evidence="1">
    <location>
        <begin position="399"/>
        <end position="415"/>
    </location>
</feature>
<organism evidence="2 3">
    <name type="scientific">Laodelphax striatellus</name>
    <name type="common">Small brown planthopper</name>
    <name type="synonym">Delphax striatella</name>
    <dbReference type="NCBI Taxonomy" id="195883"/>
    <lineage>
        <taxon>Eukaryota</taxon>
        <taxon>Metazoa</taxon>
        <taxon>Ecdysozoa</taxon>
        <taxon>Arthropoda</taxon>
        <taxon>Hexapoda</taxon>
        <taxon>Insecta</taxon>
        <taxon>Pterygota</taxon>
        <taxon>Neoptera</taxon>
        <taxon>Paraneoptera</taxon>
        <taxon>Hemiptera</taxon>
        <taxon>Auchenorrhyncha</taxon>
        <taxon>Fulgoroidea</taxon>
        <taxon>Delphacidae</taxon>
        <taxon>Criomorphinae</taxon>
        <taxon>Laodelphax</taxon>
    </lineage>
</organism>
<feature type="compositionally biased region" description="Polar residues" evidence="1">
    <location>
        <begin position="123"/>
        <end position="134"/>
    </location>
</feature>
<feature type="compositionally biased region" description="Low complexity" evidence="1">
    <location>
        <begin position="587"/>
        <end position="599"/>
    </location>
</feature>
<comment type="caution">
    <text evidence="2">The sequence shown here is derived from an EMBL/GenBank/DDBJ whole genome shotgun (WGS) entry which is preliminary data.</text>
</comment>
<feature type="compositionally biased region" description="Pro residues" evidence="1">
    <location>
        <begin position="779"/>
        <end position="817"/>
    </location>
</feature>
<evidence type="ECO:0000256" key="1">
    <source>
        <dbReference type="SAM" id="MobiDB-lite"/>
    </source>
</evidence>
<gene>
    <name evidence="2" type="ORF">LSTR_LSTR010895</name>
</gene>
<feature type="region of interest" description="Disordered" evidence="1">
    <location>
        <begin position="668"/>
        <end position="688"/>
    </location>
</feature>
<dbReference type="EMBL" id="QKKF02006848">
    <property type="protein sequence ID" value="RZF46233.1"/>
    <property type="molecule type" value="Genomic_DNA"/>
</dbReference>
<evidence type="ECO:0000313" key="3">
    <source>
        <dbReference type="Proteomes" id="UP000291343"/>
    </source>
</evidence>
<feature type="region of interest" description="Disordered" evidence="1">
    <location>
        <begin position="742"/>
        <end position="819"/>
    </location>
</feature>
<feature type="compositionally biased region" description="Basic and acidic residues" evidence="1">
    <location>
        <begin position="153"/>
        <end position="193"/>
    </location>
</feature>
<proteinExistence type="predicted"/>
<feature type="compositionally biased region" description="Polar residues" evidence="1">
    <location>
        <begin position="438"/>
        <end position="456"/>
    </location>
</feature>
<feature type="compositionally biased region" description="Basic and acidic residues" evidence="1">
    <location>
        <begin position="135"/>
        <end position="146"/>
    </location>
</feature>
<feature type="region of interest" description="Disordered" evidence="1">
    <location>
        <begin position="355"/>
        <end position="491"/>
    </location>
</feature>
<feature type="compositionally biased region" description="Basic and acidic residues" evidence="1">
    <location>
        <begin position="91"/>
        <end position="122"/>
    </location>
</feature>
<reference evidence="2 3" key="1">
    <citation type="journal article" date="2017" name="Gigascience">
        <title>Genome sequence of the small brown planthopper, Laodelphax striatellus.</title>
        <authorList>
            <person name="Zhu J."/>
            <person name="Jiang F."/>
            <person name="Wang X."/>
            <person name="Yang P."/>
            <person name="Bao Y."/>
            <person name="Zhao W."/>
            <person name="Wang W."/>
            <person name="Lu H."/>
            <person name="Wang Q."/>
            <person name="Cui N."/>
            <person name="Li J."/>
            <person name="Chen X."/>
            <person name="Luo L."/>
            <person name="Yu J."/>
            <person name="Kang L."/>
            <person name="Cui F."/>
        </authorList>
    </citation>
    <scope>NUCLEOTIDE SEQUENCE [LARGE SCALE GENOMIC DNA]</scope>
    <source>
        <strain evidence="2">Lst14</strain>
    </source>
</reference>
<evidence type="ECO:0000313" key="2">
    <source>
        <dbReference type="EMBL" id="RZF46233.1"/>
    </source>
</evidence>
<feature type="compositionally biased region" description="Basic residues" evidence="1">
    <location>
        <begin position="746"/>
        <end position="755"/>
    </location>
</feature>
<protein>
    <submittedName>
        <fullName evidence="2">Uncharacterized protein</fullName>
    </submittedName>
</protein>
<dbReference type="InParanoid" id="A0A482XK75"/>
<accession>A0A482XK75</accession>
<feature type="compositionally biased region" description="Basic and acidic residues" evidence="1">
    <location>
        <begin position="207"/>
        <end position="217"/>
    </location>
</feature>
<feature type="compositionally biased region" description="Basic and acidic residues" evidence="1">
    <location>
        <begin position="355"/>
        <end position="366"/>
    </location>
</feature>
<dbReference type="AlphaFoldDB" id="A0A482XK75"/>
<feature type="region of interest" description="Disordered" evidence="1">
    <location>
        <begin position="581"/>
        <end position="606"/>
    </location>
</feature>
<feature type="region of interest" description="Disordered" evidence="1">
    <location>
        <begin position="91"/>
        <end position="217"/>
    </location>
</feature>
<feature type="compositionally biased region" description="Polar residues" evidence="1">
    <location>
        <begin position="367"/>
        <end position="376"/>
    </location>
</feature>
<feature type="region of interest" description="Disordered" evidence="1">
    <location>
        <begin position="248"/>
        <end position="269"/>
    </location>
</feature>
<dbReference type="Proteomes" id="UP000291343">
    <property type="component" value="Unassembled WGS sequence"/>
</dbReference>
<sequence>MLAQEGSPSRRSSSSTADAAIGGRRRKSRAVSDAGRSRVASQKLPRKYSLSDATAGGVFLVERERERLEVQDGFRATEVFAEGCLLEFDRREAERNRDSQSGRDGQRNWSERDWQWGEKDAQRNQSQRNIQNKQYSERNSCERDVQRCGNDAQRNKSERDLQSSEKDTQIEKNTPRNWCEKDAQRNGSERDTQRSGGDVQRNWSECNSERNSNERVGVHRKVTGVVENGTQVIDRRTEITESIEGITRFGGSSTESVDCGSNGDEGKRLDHQENNVESFERNSYLAWDGERRYSVDAAHQAGNGRSRRNSQVIDLVEIRNQGARNETNDHETWRDVESRFDSLLTDSVGNELESRVTRFSDNRHEPSVNNDQSLSVESEPLRSTRFAESKQNSQLANVVKDEGNTDFTRLGESRHSLQIVGQNSELDDQSTRKAENCVATSSDSGERSATQVNEAENVTPRHRPKSWYAKPASAEEEQAKARRRKTHPGHHADYQEALSSLLWQPYECQRELTTVCSSPDDSDVAYWLGCRLPEFRIPREELELRYRDEVGGSLSSSRFVEQDPRYRDDAGSLSTSRFVEQYRDDGGSLSSSRTTSSLSVGGEVSDREEWLERLPGGALASSQLPVATGCRTGAVVSLAPDAGKNGSDMRAPVVDTAPLPAVVSSSSSAAPVHNSSSNHISNSNSSNNNNNVSLVRCYGAGVASVPSIDCVVASSSSTNPVVRTFTSTEAQTDDVVVDTAAVVRPRERRRHHNRRQQPPVPPTTTPLTDRLPDILNSHLPPPYTTLPPPPPPHLGLPPSIPVLTAVPPPGSPPPPLQHTPAAVSNLVAGLRFPFAIVPAARRR</sequence>
<feature type="region of interest" description="Disordered" evidence="1">
    <location>
        <begin position="1"/>
        <end position="47"/>
    </location>
</feature>
<dbReference type="OrthoDB" id="10070859at2759"/>